<protein>
    <submittedName>
        <fullName evidence="2">Uncharacterized protein</fullName>
    </submittedName>
</protein>
<accession>I3SWM6</accession>
<keyword evidence="1" id="KW-0472">Membrane</keyword>
<keyword evidence="1" id="KW-0812">Transmembrane</keyword>
<feature type="transmembrane region" description="Helical" evidence="1">
    <location>
        <begin position="12"/>
        <end position="41"/>
    </location>
</feature>
<evidence type="ECO:0000256" key="1">
    <source>
        <dbReference type="SAM" id="Phobius"/>
    </source>
</evidence>
<dbReference type="EMBL" id="BT144874">
    <property type="protein sequence ID" value="AFK44668.1"/>
    <property type="molecule type" value="mRNA"/>
</dbReference>
<sequence>MSISLGGGVSSYHYIVASHCIFMDFSFYYAIKLVCTVIATFSK</sequence>
<organism evidence="2">
    <name type="scientific">Lotus japonicus</name>
    <name type="common">Lotus corniculatus var. japonicus</name>
    <dbReference type="NCBI Taxonomy" id="34305"/>
    <lineage>
        <taxon>Eukaryota</taxon>
        <taxon>Viridiplantae</taxon>
        <taxon>Streptophyta</taxon>
        <taxon>Embryophyta</taxon>
        <taxon>Tracheophyta</taxon>
        <taxon>Spermatophyta</taxon>
        <taxon>Magnoliopsida</taxon>
        <taxon>eudicotyledons</taxon>
        <taxon>Gunneridae</taxon>
        <taxon>Pentapetalae</taxon>
        <taxon>rosids</taxon>
        <taxon>fabids</taxon>
        <taxon>Fabales</taxon>
        <taxon>Fabaceae</taxon>
        <taxon>Papilionoideae</taxon>
        <taxon>50 kb inversion clade</taxon>
        <taxon>NPAAA clade</taxon>
        <taxon>Hologalegina</taxon>
        <taxon>robinioid clade</taxon>
        <taxon>Loteae</taxon>
        <taxon>Lotus</taxon>
    </lineage>
</organism>
<keyword evidence="1" id="KW-1133">Transmembrane helix</keyword>
<name>I3SWM6_LOTJA</name>
<proteinExistence type="evidence at transcript level"/>
<dbReference type="AlphaFoldDB" id="I3SWM6"/>
<evidence type="ECO:0000313" key="2">
    <source>
        <dbReference type="EMBL" id="AFK44668.1"/>
    </source>
</evidence>
<reference evidence="2" key="1">
    <citation type="submission" date="2012-05" db="EMBL/GenBank/DDBJ databases">
        <authorList>
            <person name="Krishnakumar V."/>
            <person name="Cheung F."/>
            <person name="Xiao Y."/>
            <person name="Chan A."/>
            <person name="Moskal W.A."/>
            <person name="Town C.D."/>
        </authorList>
    </citation>
    <scope>NUCLEOTIDE SEQUENCE</scope>
</reference>